<dbReference type="GO" id="GO:0032484">
    <property type="term" value="P:Ral protein signal transduction"/>
    <property type="evidence" value="ECO:0007669"/>
    <property type="project" value="TreeGrafter"/>
</dbReference>
<evidence type="ECO:0000256" key="2">
    <source>
        <dbReference type="ARBA" id="ARBA00022741"/>
    </source>
</evidence>
<dbReference type="CDD" id="cd00882">
    <property type="entry name" value="Ras_like_GTPase"/>
    <property type="match status" value="1"/>
</dbReference>
<keyword evidence="3" id="KW-0342">GTP-binding</keyword>
<dbReference type="GO" id="GO:0032794">
    <property type="term" value="F:GTPase activating protein binding"/>
    <property type="evidence" value="ECO:0007669"/>
    <property type="project" value="TreeGrafter"/>
</dbReference>
<evidence type="ECO:0000313" key="4">
    <source>
        <dbReference type="EMBL" id="CAF0721113.1"/>
    </source>
</evidence>
<comment type="caution">
    <text evidence="4">The sequence shown here is derived from an EMBL/GenBank/DDBJ whole genome shotgun (WGS) entry which is preliminary data.</text>
</comment>
<reference evidence="4" key="1">
    <citation type="submission" date="2021-02" db="EMBL/GenBank/DDBJ databases">
        <authorList>
            <person name="Nowell W R."/>
        </authorList>
    </citation>
    <scope>NUCLEOTIDE SEQUENCE</scope>
    <source>
        <strain evidence="4">Ploen Becks lab</strain>
    </source>
</reference>
<dbReference type="Proteomes" id="UP000663879">
    <property type="component" value="Unassembled WGS sequence"/>
</dbReference>
<dbReference type="SUPFAM" id="SSF52540">
    <property type="entry name" value="P-loop containing nucleoside triphosphate hydrolases"/>
    <property type="match status" value="1"/>
</dbReference>
<dbReference type="AlphaFoldDB" id="A0A813MGM6"/>
<evidence type="ECO:0000256" key="3">
    <source>
        <dbReference type="ARBA" id="ARBA00023134"/>
    </source>
</evidence>
<dbReference type="GO" id="GO:0005525">
    <property type="term" value="F:GTP binding"/>
    <property type="evidence" value="ECO:0007669"/>
    <property type="project" value="UniProtKB-KW"/>
</dbReference>
<dbReference type="GO" id="GO:0043124">
    <property type="term" value="P:negative regulation of canonical NF-kappaB signal transduction"/>
    <property type="evidence" value="ECO:0007669"/>
    <property type="project" value="InterPro"/>
</dbReference>
<dbReference type="InterPro" id="IPR027417">
    <property type="entry name" value="P-loop_NTPase"/>
</dbReference>
<proteinExistence type="inferred from homology"/>
<keyword evidence="5" id="KW-1185">Reference proteome</keyword>
<dbReference type="EMBL" id="CAJNOC010000161">
    <property type="protein sequence ID" value="CAF0721113.1"/>
    <property type="molecule type" value="Genomic_DNA"/>
</dbReference>
<accession>A0A813MGM6</accession>
<dbReference type="InterPro" id="IPR001806">
    <property type="entry name" value="Small_GTPase"/>
</dbReference>
<dbReference type="SMART" id="SM00173">
    <property type="entry name" value="RAS"/>
    <property type="match status" value="1"/>
</dbReference>
<dbReference type="Gene3D" id="3.40.50.300">
    <property type="entry name" value="P-loop containing nucleotide triphosphate hydrolases"/>
    <property type="match status" value="1"/>
</dbReference>
<dbReference type="PANTHER" id="PTHR46152:SF3">
    <property type="entry name" value="NF-KAPPA-B INHIBITOR-INTERACTING RAS-LIKE PROTEIN"/>
    <property type="match status" value="1"/>
</dbReference>
<sequence length="202" mass="23275">MGKTLKILVCGKKSIGKTTLLEQLVYNSFNPKQKYFPTIEDIYVACWEKDKGIKEKIRFYDTKGMENSKDNETINQMRHLFPLIDGVVLVFSSNDSDSVQCVEKLKLEIEKSVRERRTRELCHFVLVDNLTLNQTSDPVSNKDLYRSEIQNRLKAQCYEISSLDKRDILCKPFIDLAQLITQISTKGSITIKKPKVFSSSKP</sequence>
<dbReference type="Pfam" id="PF00071">
    <property type="entry name" value="Ras"/>
    <property type="match status" value="1"/>
</dbReference>
<gene>
    <name evidence="4" type="ORF">OXX778_LOCUS2164</name>
</gene>
<dbReference type="GO" id="GO:0003924">
    <property type="term" value="F:GTPase activity"/>
    <property type="evidence" value="ECO:0007669"/>
    <property type="project" value="InterPro"/>
</dbReference>
<comment type="similarity">
    <text evidence="1">Belongs to the small GTPase superfamily. Ras family. KappaB-Ras subfamily.</text>
</comment>
<dbReference type="OrthoDB" id="10002389at2759"/>
<evidence type="ECO:0000313" key="5">
    <source>
        <dbReference type="Proteomes" id="UP000663879"/>
    </source>
</evidence>
<evidence type="ECO:0000256" key="1">
    <source>
        <dbReference type="ARBA" id="ARBA00008094"/>
    </source>
</evidence>
<keyword evidence="2" id="KW-0547">Nucleotide-binding</keyword>
<dbReference type="InterPro" id="IPR042227">
    <property type="entry name" value="KBRS"/>
</dbReference>
<protein>
    <submittedName>
        <fullName evidence="4">Uncharacterized protein</fullName>
    </submittedName>
</protein>
<dbReference type="PROSITE" id="PS51419">
    <property type="entry name" value="RAB"/>
    <property type="match status" value="1"/>
</dbReference>
<dbReference type="PANTHER" id="PTHR46152">
    <property type="entry name" value="NF-KAPPA-B INHIBITOR-INTERACTING RAS-LIKE PROTEIN"/>
    <property type="match status" value="1"/>
</dbReference>
<organism evidence="4 5">
    <name type="scientific">Brachionus calyciflorus</name>
    <dbReference type="NCBI Taxonomy" id="104777"/>
    <lineage>
        <taxon>Eukaryota</taxon>
        <taxon>Metazoa</taxon>
        <taxon>Spiralia</taxon>
        <taxon>Gnathifera</taxon>
        <taxon>Rotifera</taxon>
        <taxon>Eurotatoria</taxon>
        <taxon>Monogononta</taxon>
        <taxon>Pseudotrocha</taxon>
        <taxon>Ploima</taxon>
        <taxon>Brachionidae</taxon>
        <taxon>Brachionus</taxon>
    </lineage>
</organism>
<name>A0A813MGM6_9BILA</name>